<dbReference type="Pfam" id="PF12697">
    <property type="entry name" value="Abhydrolase_6"/>
    <property type="match status" value="1"/>
</dbReference>
<evidence type="ECO:0000313" key="3">
    <source>
        <dbReference type="Proteomes" id="UP001612928"/>
    </source>
</evidence>
<protein>
    <submittedName>
        <fullName evidence="2">Alpha/beta fold hydrolase</fullName>
    </submittedName>
</protein>
<dbReference type="EMBL" id="JBITMB010000009">
    <property type="protein sequence ID" value="MFI7444683.1"/>
    <property type="molecule type" value="Genomic_DNA"/>
</dbReference>
<evidence type="ECO:0000259" key="1">
    <source>
        <dbReference type="Pfam" id="PF12697"/>
    </source>
</evidence>
<feature type="domain" description="AB hydrolase-1" evidence="1">
    <location>
        <begin position="29"/>
        <end position="258"/>
    </location>
</feature>
<dbReference type="Proteomes" id="UP001612928">
    <property type="component" value="Unassembled WGS sequence"/>
</dbReference>
<dbReference type="GO" id="GO:0016787">
    <property type="term" value="F:hydrolase activity"/>
    <property type="evidence" value="ECO:0007669"/>
    <property type="project" value="UniProtKB-KW"/>
</dbReference>
<evidence type="ECO:0000313" key="2">
    <source>
        <dbReference type="EMBL" id="MFI7444683.1"/>
    </source>
</evidence>
<comment type="caution">
    <text evidence="2">The sequence shown here is derived from an EMBL/GenBank/DDBJ whole genome shotgun (WGS) entry which is preliminary data.</text>
</comment>
<proteinExistence type="predicted"/>
<keyword evidence="3" id="KW-1185">Reference proteome</keyword>
<sequence>MTHEMTRETVTSKDGTTVGYRRIGRGPAVILLHGAMETGLAHSELAEALARDFTCFLPDRRGRGISGPCGAPHGVRDEVEDLRAVLAATGAERVLGVSSGAIITLLAALETPALGKVAIFEPPFLADTAWLPRFERELAAGKVAAALVTSMLGTRMGPPALDRVPRPILRAMAAAGMNRGGELSFRSLVPTLSADTRIVLETRDGIERLGRLDAEVLLLGGETSAPYLRAGLDRLEEVLPKASRIEWPGLGHGATGNARMGGRPELVARDLRRFFLDQ</sequence>
<keyword evidence="2" id="KW-0378">Hydrolase</keyword>
<dbReference type="Gene3D" id="3.40.50.1820">
    <property type="entry name" value="alpha/beta hydrolase"/>
    <property type="match status" value="1"/>
</dbReference>
<dbReference type="InterPro" id="IPR000073">
    <property type="entry name" value="AB_hydrolase_1"/>
</dbReference>
<dbReference type="PANTHER" id="PTHR43433:SF5">
    <property type="entry name" value="AB HYDROLASE-1 DOMAIN-CONTAINING PROTEIN"/>
    <property type="match status" value="1"/>
</dbReference>
<dbReference type="SUPFAM" id="SSF53474">
    <property type="entry name" value="alpha/beta-Hydrolases"/>
    <property type="match status" value="1"/>
</dbReference>
<name>A0ABW8ADJ1_9ACTN</name>
<dbReference type="RefSeq" id="WP_397024951.1">
    <property type="nucleotide sequence ID" value="NZ_JBITMB010000009.1"/>
</dbReference>
<accession>A0ABW8ADJ1</accession>
<organism evidence="2 3">
    <name type="scientific">Nonomuraea indica</name>
    <dbReference type="NCBI Taxonomy" id="1581193"/>
    <lineage>
        <taxon>Bacteria</taxon>
        <taxon>Bacillati</taxon>
        <taxon>Actinomycetota</taxon>
        <taxon>Actinomycetes</taxon>
        <taxon>Streptosporangiales</taxon>
        <taxon>Streptosporangiaceae</taxon>
        <taxon>Nonomuraea</taxon>
    </lineage>
</organism>
<gene>
    <name evidence="2" type="ORF">ACIBP5_32325</name>
</gene>
<dbReference type="PANTHER" id="PTHR43433">
    <property type="entry name" value="HYDROLASE, ALPHA/BETA FOLD FAMILY PROTEIN"/>
    <property type="match status" value="1"/>
</dbReference>
<dbReference type="InterPro" id="IPR029058">
    <property type="entry name" value="AB_hydrolase_fold"/>
</dbReference>
<reference evidence="2 3" key="1">
    <citation type="submission" date="2024-10" db="EMBL/GenBank/DDBJ databases">
        <title>The Natural Products Discovery Center: Release of the First 8490 Sequenced Strains for Exploring Actinobacteria Biosynthetic Diversity.</title>
        <authorList>
            <person name="Kalkreuter E."/>
            <person name="Kautsar S.A."/>
            <person name="Yang D."/>
            <person name="Bader C.D."/>
            <person name="Teijaro C.N."/>
            <person name="Fluegel L."/>
            <person name="Davis C.M."/>
            <person name="Simpson J.R."/>
            <person name="Lauterbach L."/>
            <person name="Steele A.D."/>
            <person name="Gui C."/>
            <person name="Meng S."/>
            <person name="Li G."/>
            <person name="Viehrig K."/>
            <person name="Ye F."/>
            <person name="Su P."/>
            <person name="Kiefer A.F."/>
            <person name="Nichols A."/>
            <person name="Cepeda A.J."/>
            <person name="Yan W."/>
            <person name="Fan B."/>
            <person name="Jiang Y."/>
            <person name="Adhikari A."/>
            <person name="Zheng C.-J."/>
            <person name="Schuster L."/>
            <person name="Cowan T.M."/>
            <person name="Smanski M.J."/>
            <person name="Chevrette M.G."/>
            <person name="De Carvalho L.P.S."/>
            <person name="Shen B."/>
        </authorList>
    </citation>
    <scope>NUCLEOTIDE SEQUENCE [LARGE SCALE GENOMIC DNA]</scope>
    <source>
        <strain evidence="2 3">NPDC049503</strain>
    </source>
</reference>
<dbReference type="InterPro" id="IPR050471">
    <property type="entry name" value="AB_hydrolase"/>
</dbReference>